<name>A0A9D1GKB6_9FIRM</name>
<dbReference type="PANTHER" id="PTHR43808">
    <property type="entry name" value="ACETYLORNITHINE DEACETYLASE"/>
    <property type="match status" value="1"/>
</dbReference>
<keyword evidence="4" id="KW-0479">Metal-binding</keyword>
<dbReference type="GO" id="GO:0008237">
    <property type="term" value="F:metallopeptidase activity"/>
    <property type="evidence" value="ECO:0007669"/>
    <property type="project" value="UniProtKB-KW"/>
</dbReference>
<keyword evidence="6" id="KW-0862">Zinc</keyword>
<dbReference type="NCBIfam" id="NF005591">
    <property type="entry name" value="PRK07318.1"/>
    <property type="match status" value="1"/>
</dbReference>
<evidence type="ECO:0000313" key="10">
    <source>
        <dbReference type="Proteomes" id="UP000886860"/>
    </source>
</evidence>
<sequence length="467" mass="50581">MYREKIEAYIDAHRQEMLEDICTLCRINSEKMAYKTGKPFGEGTFQALSKALAMAERYGFHIKNHDNYVGTIDLNNGARNLDILAHLDVVPAGEGWTVTEPFTPVEKDGKLYGRGTADDKGPAVAALYAMRAVKDLEIPLTKNCRLILGTDEECGSADIAHYYDEEPEAPMTFSPDSSFPVYNIEKGGMNGHFTREFEASEELPRILSVEAGVKVNVVPGTANAVVEGMEPAQVIEIAEAAEKETGVSYEVKATEDTVSITAVGKGAHASTPEEGVNALTGLLVLLSRLPLAPCGQVDAIKDLLVLIPHGDTRGNGLGIAMSDELSGDLTLAFSLLKIDEESLDATFDSRCPLCANEDNVLKVVKEKLAEKHFELHTREMRPPHHVSGDSPFVKTLLAAYEQYTGQKGQCLSMGGGTYVHDLKNGVAFGASMPGTDNRMHGADEFAVIDELLTAAKIYAQVIVDLCQ</sequence>
<dbReference type="NCBIfam" id="TIGR01887">
    <property type="entry name" value="dipeptidaselike"/>
    <property type="match status" value="1"/>
</dbReference>
<dbReference type="Gene3D" id="3.40.630.10">
    <property type="entry name" value="Zn peptidases"/>
    <property type="match status" value="1"/>
</dbReference>
<dbReference type="PANTHER" id="PTHR43808:SF31">
    <property type="entry name" value="N-ACETYL-L-CITRULLINE DEACETYLASE"/>
    <property type="match status" value="1"/>
</dbReference>
<dbReference type="GO" id="GO:0006526">
    <property type="term" value="P:L-arginine biosynthetic process"/>
    <property type="evidence" value="ECO:0007669"/>
    <property type="project" value="TreeGrafter"/>
</dbReference>
<accession>A0A9D1GKB6</accession>
<dbReference type="AlphaFoldDB" id="A0A9D1GKB6"/>
<organism evidence="9 10">
    <name type="scientific">Candidatus Caccovicinus merdipullorum</name>
    <dbReference type="NCBI Taxonomy" id="2840724"/>
    <lineage>
        <taxon>Bacteria</taxon>
        <taxon>Bacillati</taxon>
        <taxon>Bacillota</taxon>
        <taxon>Clostridia</taxon>
        <taxon>Eubacteriales</taxon>
        <taxon>Candidatus Caccovicinus</taxon>
    </lineage>
</organism>
<reference evidence="9" key="2">
    <citation type="journal article" date="2021" name="PeerJ">
        <title>Extensive microbial diversity within the chicken gut microbiome revealed by metagenomics and culture.</title>
        <authorList>
            <person name="Gilroy R."/>
            <person name="Ravi A."/>
            <person name="Getino M."/>
            <person name="Pursley I."/>
            <person name="Horton D.L."/>
            <person name="Alikhan N.F."/>
            <person name="Baker D."/>
            <person name="Gharbi K."/>
            <person name="Hall N."/>
            <person name="Watson M."/>
            <person name="Adriaenssens E.M."/>
            <person name="Foster-Nyarko E."/>
            <person name="Jarju S."/>
            <person name="Secka A."/>
            <person name="Antonio M."/>
            <person name="Oren A."/>
            <person name="Chaudhuri R.R."/>
            <person name="La Ragione R."/>
            <person name="Hildebrand F."/>
            <person name="Pallen M.J."/>
        </authorList>
    </citation>
    <scope>NUCLEOTIDE SEQUENCE</scope>
    <source>
        <strain evidence="9">CHK123-3438</strain>
    </source>
</reference>
<reference evidence="9" key="1">
    <citation type="submission" date="2020-10" db="EMBL/GenBank/DDBJ databases">
        <authorList>
            <person name="Gilroy R."/>
        </authorList>
    </citation>
    <scope>NUCLEOTIDE SEQUENCE</scope>
    <source>
        <strain evidence="9">CHK123-3438</strain>
    </source>
</reference>
<dbReference type="InterPro" id="IPR050072">
    <property type="entry name" value="Peptidase_M20A"/>
</dbReference>
<dbReference type="InterPro" id="IPR010964">
    <property type="entry name" value="M20A_pepV-rel"/>
</dbReference>
<dbReference type="SUPFAM" id="SSF53187">
    <property type="entry name" value="Zn-dependent exopeptidases"/>
    <property type="match status" value="1"/>
</dbReference>
<gene>
    <name evidence="9" type="primary">pepV</name>
    <name evidence="9" type="ORF">IAB60_06265</name>
</gene>
<comment type="caution">
    <text evidence="9">The sequence shown here is derived from an EMBL/GenBank/DDBJ whole genome shotgun (WGS) entry which is preliminary data.</text>
</comment>
<dbReference type="EMBL" id="DVKS01000105">
    <property type="protein sequence ID" value="HIT41689.1"/>
    <property type="molecule type" value="Genomic_DNA"/>
</dbReference>
<dbReference type="GO" id="GO:0016805">
    <property type="term" value="F:dipeptidase activity"/>
    <property type="evidence" value="ECO:0007669"/>
    <property type="project" value="UniProtKB-KW"/>
</dbReference>
<evidence type="ECO:0000256" key="3">
    <source>
        <dbReference type="ARBA" id="ARBA00022670"/>
    </source>
</evidence>
<dbReference type="GO" id="GO:0008270">
    <property type="term" value="F:zinc ion binding"/>
    <property type="evidence" value="ECO:0007669"/>
    <property type="project" value="InterPro"/>
</dbReference>
<dbReference type="Proteomes" id="UP000886860">
    <property type="component" value="Unassembled WGS sequence"/>
</dbReference>
<dbReference type="SUPFAM" id="SSF55031">
    <property type="entry name" value="Bacterial exopeptidase dimerisation domain"/>
    <property type="match status" value="1"/>
</dbReference>
<protein>
    <submittedName>
        <fullName evidence="9">Dipeptidase PepV</fullName>
    </submittedName>
</protein>
<evidence type="ECO:0000256" key="7">
    <source>
        <dbReference type="ARBA" id="ARBA00022997"/>
    </source>
</evidence>
<evidence type="ECO:0000256" key="2">
    <source>
        <dbReference type="ARBA" id="ARBA00006247"/>
    </source>
</evidence>
<evidence type="ECO:0000256" key="5">
    <source>
        <dbReference type="ARBA" id="ARBA00022801"/>
    </source>
</evidence>
<dbReference type="GO" id="GO:0008777">
    <property type="term" value="F:acetylornithine deacetylase activity"/>
    <property type="evidence" value="ECO:0007669"/>
    <property type="project" value="TreeGrafter"/>
</dbReference>
<comment type="cofactor">
    <cofactor evidence="1">
        <name>Zn(2+)</name>
        <dbReference type="ChEBI" id="CHEBI:29105"/>
    </cofactor>
</comment>
<keyword evidence="5" id="KW-0378">Hydrolase</keyword>
<dbReference type="InterPro" id="IPR036264">
    <property type="entry name" value="Bact_exopeptidase_dim_dom"/>
</dbReference>
<proteinExistence type="inferred from homology"/>
<dbReference type="GO" id="GO:0006508">
    <property type="term" value="P:proteolysis"/>
    <property type="evidence" value="ECO:0007669"/>
    <property type="project" value="UniProtKB-KW"/>
</dbReference>
<dbReference type="Pfam" id="PF01546">
    <property type="entry name" value="Peptidase_M20"/>
    <property type="match status" value="1"/>
</dbReference>
<evidence type="ECO:0000256" key="8">
    <source>
        <dbReference type="ARBA" id="ARBA00023049"/>
    </source>
</evidence>
<dbReference type="Gene3D" id="3.30.70.360">
    <property type="match status" value="2"/>
</dbReference>
<evidence type="ECO:0000313" key="9">
    <source>
        <dbReference type="EMBL" id="HIT41689.1"/>
    </source>
</evidence>
<evidence type="ECO:0000256" key="1">
    <source>
        <dbReference type="ARBA" id="ARBA00001947"/>
    </source>
</evidence>
<comment type="similarity">
    <text evidence="2">Belongs to the peptidase M20A family.</text>
</comment>
<dbReference type="InterPro" id="IPR002933">
    <property type="entry name" value="Peptidase_M20"/>
</dbReference>
<keyword evidence="3" id="KW-0645">Protease</keyword>
<evidence type="ECO:0000256" key="6">
    <source>
        <dbReference type="ARBA" id="ARBA00022833"/>
    </source>
</evidence>
<keyword evidence="8" id="KW-0482">Metalloprotease</keyword>
<keyword evidence="7" id="KW-0224">Dipeptidase</keyword>
<evidence type="ECO:0000256" key="4">
    <source>
        <dbReference type="ARBA" id="ARBA00022723"/>
    </source>
</evidence>